<dbReference type="Gene3D" id="2.160.10.10">
    <property type="entry name" value="Hexapeptide repeat proteins"/>
    <property type="match status" value="1"/>
</dbReference>
<dbReference type="SUPFAM" id="SSF51161">
    <property type="entry name" value="Trimeric LpxA-like enzymes"/>
    <property type="match status" value="1"/>
</dbReference>
<dbReference type="InterPro" id="IPR018357">
    <property type="entry name" value="Hexapep_transf_CS"/>
</dbReference>
<protein>
    <submittedName>
        <fullName evidence="4">DapH/DapD/GlmU-related protein</fullName>
    </submittedName>
</protein>
<evidence type="ECO:0000256" key="1">
    <source>
        <dbReference type="ARBA" id="ARBA00022679"/>
    </source>
</evidence>
<evidence type="ECO:0000313" key="4">
    <source>
        <dbReference type="EMBL" id="MEK8088614.1"/>
    </source>
</evidence>
<dbReference type="PROSITE" id="PS00101">
    <property type="entry name" value="HEXAPEP_TRANSFERASES"/>
    <property type="match status" value="1"/>
</dbReference>
<dbReference type="EMBL" id="JBBPCO010000002">
    <property type="protein sequence ID" value="MEK8088614.1"/>
    <property type="molecule type" value="Genomic_DNA"/>
</dbReference>
<evidence type="ECO:0000256" key="2">
    <source>
        <dbReference type="ARBA" id="ARBA00022737"/>
    </source>
</evidence>
<keyword evidence="5" id="KW-1185">Reference proteome</keyword>
<sequence>MKSIFVSGGARIGVNAVIFQQVTIGSNTLSDAKRVGSPQIGDNCYIGAGAKIIGGIRIGNNVRIGANAVVYRDVPDNAVVVSGEQITMVREKPMDNRFYTYHGRYVYYDQGRWFPVTDKVVLANLTGGPVPLDPDLERTG</sequence>
<evidence type="ECO:0000256" key="3">
    <source>
        <dbReference type="ARBA" id="ARBA00023315"/>
    </source>
</evidence>
<dbReference type="Pfam" id="PF00132">
    <property type="entry name" value="Hexapep"/>
    <property type="match status" value="1"/>
</dbReference>
<name>A0ABU9D4Y4_9PROT</name>
<dbReference type="Proteomes" id="UP001446205">
    <property type="component" value="Unassembled WGS sequence"/>
</dbReference>
<keyword evidence="2" id="KW-0677">Repeat</keyword>
<dbReference type="PANTHER" id="PTHR42811">
    <property type="entry name" value="SERINE ACETYLTRANSFERASE"/>
    <property type="match status" value="1"/>
</dbReference>
<reference evidence="4 5" key="1">
    <citation type="submission" date="2024-04" db="EMBL/GenBank/DDBJ databases">
        <authorList>
            <person name="Abashina T."/>
            <person name="Shaikin A."/>
        </authorList>
    </citation>
    <scope>NUCLEOTIDE SEQUENCE [LARGE SCALE GENOMIC DNA]</scope>
    <source>
        <strain evidence="4 5">AAFK</strain>
    </source>
</reference>
<dbReference type="RefSeq" id="WP_341369680.1">
    <property type="nucleotide sequence ID" value="NZ_JBBPCO010000002.1"/>
</dbReference>
<accession>A0ABU9D4Y4</accession>
<organism evidence="4 5">
    <name type="scientific">Thermithiobacillus plumbiphilus</name>
    <dbReference type="NCBI Taxonomy" id="1729899"/>
    <lineage>
        <taxon>Bacteria</taxon>
        <taxon>Pseudomonadati</taxon>
        <taxon>Pseudomonadota</taxon>
        <taxon>Acidithiobacillia</taxon>
        <taxon>Acidithiobacillales</taxon>
        <taxon>Thermithiobacillaceae</taxon>
        <taxon>Thermithiobacillus</taxon>
    </lineage>
</organism>
<comment type="caution">
    <text evidence="4">The sequence shown here is derived from an EMBL/GenBank/DDBJ whole genome shotgun (WGS) entry which is preliminary data.</text>
</comment>
<dbReference type="InterPro" id="IPR011004">
    <property type="entry name" value="Trimer_LpxA-like_sf"/>
</dbReference>
<evidence type="ECO:0000313" key="5">
    <source>
        <dbReference type="Proteomes" id="UP001446205"/>
    </source>
</evidence>
<keyword evidence="3" id="KW-0012">Acyltransferase</keyword>
<dbReference type="InterPro" id="IPR001451">
    <property type="entry name" value="Hexapep"/>
</dbReference>
<proteinExistence type="predicted"/>
<gene>
    <name evidence="4" type="ORF">WOB96_02440</name>
</gene>
<keyword evidence="1" id="KW-0808">Transferase</keyword>